<dbReference type="GO" id="GO:0003700">
    <property type="term" value="F:DNA-binding transcription factor activity"/>
    <property type="evidence" value="ECO:0007669"/>
    <property type="project" value="InterPro"/>
</dbReference>
<dbReference type="PROSITE" id="PS50987">
    <property type="entry name" value="HTH_ARSR_2"/>
    <property type="match status" value="1"/>
</dbReference>
<dbReference type="InterPro" id="IPR051011">
    <property type="entry name" value="Metal_resp_trans_reg"/>
</dbReference>
<dbReference type="InterPro" id="IPR001845">
    <property type="entry name" value="HTH_ArsR_DNA-bd_dom"/>
</dbReference>
<evidence type="ECO:0000256" key="3">
    <source>
        <dbReference type="ARBA" id="ARBA00023163"/>
    </source>
</evidence>
<proteinExistence type="predicted"/>
<protein>
    <recommendedName>
        <fullName evidence="4">HTH arsR-type domain-containing protein</fullName>
    </recommendedName>
</protein>
<gene>
    <name evidence="5" type="ORF">Selli2_01500</name>
</gene>
<dbReference type="PRINTS" id="PR00778">
    <property type="entry name" value="HTHARSR"/>
</dbReference>
<dbReference type="CDD" id="cd00090">
    <property type="entry name" value="HTH_ARSR"/>
    <property type="match status" value="1"/>
</dbReference>
<dbReference type="Pfam" id="PF01022">
    <property type="entry name" value="HTH_5"/>
    <property type="match status" value="1"/>
</dbReference>
<dbReference type="RefSeq" id="WP_087166781.1">
    <property type="nucleotide sequence ID" value="NZ_BSCH01000001.1"/>
</dbReference>
<dbReference type="Gene3D" id="1.10.10.10">
    <property type="entry name" value="Winged helix-like DNA-binding domain superfamily/Winged helix DNA-binding domain"/>
    <property type="match status" value="1"/>
</dbReference>
<evidence type="ECO:0000256" key="1">
    <source>
        <dbReference type="ARBA" id="ARBA00023015"/>
    </source>
</evidence>
<dbReference type="NCBIfam" id="NF033788">
    <property type="entry name" value="HTH_metalloreg"/>
    <property type="match status" value="1"/>
</dbReference>
<name>A0A9W6CCA3_9FIRM</name>
<evidence type="ECO:0000259" key="4">
    <source>
        <dbReference type="PROSITE" id="PS50987"/>
    </source>
</evidence>
<dbReference type="Proteomes" id="UP001145094">
    <property type="component" value="Unassembled WGS sequence"/>
</dbReference>
<dbReference type="AlphaFoldDB" id="A0A9W6CCA3"/>
<reference evidence="5" key="3">
    <citation type="journal article" date="2023" name="Int. J. Syst. Evol. Microbiol.">
        <title>Sellimonas catena sp. nov., isolated from human faeces.</title>
        <authorList>
            <person name="Hisatomi A."/>
            <person name="Ohkuma M."/>
            <person name="Sakamoto M."/>
        </authorList>
    </citation>
    <scope>NUCLEOTIDE SEQUENCE</scope>
    <source>
        <strain evidence="5">18CBH55</strain>
    </source>
</reference>
<dbReference type="SUPFAM" id="SSF46785">
    <property type="entry name" value="Winged helix' DNA-binding domain"/>
    <property type="match status" value="1"/>
</dbReference>
<reference evidence="5" key="1">
    <citation type="submission" date="2022-11" db="EMBL/GenBank/DDBJ databases">
        <title>Draft genome sequence of Sellimonas catena strain 18CBH55.</title>
        <authorList>
            <person name="Atsushi H."/>
            <person name="Moriya O."/>
            <person name="Mitsuo S."/>
        </authorList>
    </citation>
    <scope>NUCLEOTIDE SEQUENCE</scope>
    <source>
        <strain evidence="5">18CBH55</strain>
    </source>
</reference>
<evidence type="ECO:0000256" key="2">
    <source>
        <dbReference type="ARBA" id="ARBA00023125"/>
    </source>
</evidence>
<keyword evidence="1" id="KW-0805">Transcription regulation</keyword>
<keyword evidence="2" id="KW-0238">DNA-binding</keyword>
<dbReference type="GO" id="GO:0003677">
    <property type="term" value="F:DNA binding"/>
    <property type="evidence" value="ECO:0007669"/>
    <property type="project" value="UniProtKB-KW"/>
</dbReference>
<dbReference type="InterPro" id="IPR036390">
    <property type="entry name" value="WH_DNA-bd_sf"/>
</dbReference>
<keyword evidence="3" id="KW-0804">Transcription</keyword>
<dbReference type="InterPro" id="IPR011991">
    <property type="entry name" value="ArsR-like_HTH"/>
</dbReference>
<dbReference type="PANTHER" id="PTHR43132:SF6">
    <property type="entry name" value="HTH-TYPE TRANSCRIPTIONAL REPRESSOR CZRA"/>
    <property type="match status" value="1"/>
</dbReference>
<dbReference type="InterPro" id="IPR036388">
    <property type="entry name" value="WH-like_DNA-bd_sf"/>
</dbReference>
<evidence type="ECO:0000313" key="5">
    <source>
        <dbReference type="EMBL" id="GLG88724.1"/>
    </source>
</evidence>
<dbReference type="EMBL" id="BSCH01000001">
    <property type="protein sequence ID" value="GLG88724.1"/>
    <property type="molecule type" value="Genomic_DNA"/>
</dbReference>
<sequence>MKTLPHDHGQTFEHMPDQIPNPEDFQIVADLFKQMSDQSRIRIFWLLCHCEECVINISSLVEMSSPAVSHHLKQLKITGLIVSRREGKEVYYKAADTVQAQLLHHMIEQVIQISCPSSSPSHKEGK</sequence>
<dbReference type="SMART" id="SM00418">
    <property type="entry name" value="HTH_ARSR"/>
    <property type="match status" value="1"/>
</dbReference>
<feature type="domain" description="HTH arsR-type" evidence="4">
    <location>
        <begin position="20"/>
        <end position="114"/>
    </location>
</feature>
<evidence type="ECO:0000313" key="6">
    <source>
        <dbReference type="Proteomes" id="UP001145094"/>
    </source>
</evidence>
<dbReference type="PANTHER" id="PTHR43132">
    <property type="entry name" value="ARSENICAL RESISTANCE OPERON REPRESSOR ARSR-RELATED"/>
    <property type="match status" value="1"/>
</dbReference>
<reference evidence="5" key="2">
    <citation type="submission" date="2022-11" db="EMBL/GenBank/DDBJ databases">
        <title>Draft genome sequence of Sellimonas catena strain 18CBH55.</title>
        <authorList>
            <person name="Hisatomi A."/>
            <person name="Ohkuma M."/>
            <person name="Sakamoto M."/>
        </authorList>
    </citation>
    <scope>NUCLEOTIDE SEQUENCE</scope>
    <source>
        <strain evidence="5">18CBH55</strain>
    </source>
</reference>
<accession>A0A9W6CCA3</accession>
<organism evidence="5 6">
    <name type="scientific">Sellimonas catena</name>
    <dbReference type="NCBI Taxonomy" id="2994035"/>
    <lineage>
        <taxon>Bacteria</taxon>
        <taxon>Bacillati</taxon>
        <taxon>Bacillota</taxon>
        <taxon>Clostridia</taxon>
        <taxon>Lachnospirales</taxon>
        <taxon>Lachnospiraceae</taxon>
        <taxon>Sellimonas</taxon>
    </lineage>
</organism>
<comment type="caution">
    <text evidence="5">The sequence shown here is derived from an EMBL/GenBank/DDBJ whole genome shotgun (WGS) entry which is preliminary data.</text>
</comment>